<evidence type="ECO:0000313" key="5">
    <source>
        <dbReference type="EnsemblPlants" id="AES75048"/>
    </source>
</evidence>
<gene>
    <name evidence="5" type="primary">11422088</name>
    <name evidence="2" type="ordered locus">MTR_6g023580</name>
    <name evidence="4" type="ORF">MtrunA17_Chr6g0459241</name>
</gene>
<dbReference type="ExpressionAtlas" id="G7KNM5">
    <property type="expression patterns" value="differential"/>
</dbReference>
<evidence type="ECO:0000313" key="6">
    <source>
        <dbReference type="Proteomes" id="UP000002051"/>
    </source>
</evidence>
<reference evidence="3" key="2">
    <citation type="submission" date="2012-05" db="EMBL/GenBank/DDBJ databases">
        <authorList>
            <person name="Krishnakumar V."/>
            <person name="Cheung F."/>
            <person name="Xiao Y."/>
            <person name="Chan A."/>
            <person name="Moskal W.A."/>
            <person name="Town C.D."/>
        </authorList>
    </citation>
    <scope>NUCLEOTIDE SEQUENCE</scope>
</reference>
<reference evidence="2 6" key="1">
    <citation type="journal article" date="2011" name="Nature">
        <title>The Medicago genome provides insight into the evolution of rhizobial symbioses.</title>
        <authorList>
            <person name="Young N.D."/>
            <person name="Debelle F."/>
            <person name="Oldroyd G.E."/>
            <person name="Geurts R."/>
            <person name="Cannon S.B."/>
            <person name="Udvardi M.K."/>
            <person name="Benedito V.A."/>
            <person name="Mayer K.F."/>
            <person name="Gouzy J."/>
            <person name="Schoof H."/>
            <person name="Van de Peer Y."/>
            <person name="Proost S."/>
            <person name="Cook D.R."/>
            <person name="Meyers B.C."/>
            <person name="Spannagl M."/>
            <person name="Cheung F."/>
            <person name="De Mita S."/>
            <person name="Krishnakumar V."/>
            <person name="Gundlach H."/>
            <person name="Zhou S."/>
            <person name="Mudge J."/>
            <person name="Bharti A.K."/>
            <person name="Murray J.D."/>
            <person name="Naoumkina M.A."/>
            <person name="Rosen B."/>
            <person name="Silverstein K.A."/>
            <person name="Tang H."/>
            <person name="Rombauts S."/>
            <person name="Zhao P.X."/>
            <person name="Zhou P."/>
            <person name="Barbe V."/>
            <person name="Bardou P."/>
            <person name="Bechner M."/>
            <person name="Bellec A."/>
            <person name="Berger A."/>
            <person name="Berges H."/>
            <person name="Bidwell S."/>
            <person name="Bisseling T."/>
            <person name="Choisne N."/>
            <person name="Couloux A."/>
            <person name="Denny R."/>
            <person name="Deshpande S."/>
            <person name="Dai X."/>
            <person name="Doyle J.J."/>
            <person name="Dudez A.M."/>
            <person name="Farmer A.D."/>
            <person name="Fouteau S."/>
            <person name="Franken C."/>
            <person name="Gibelin C."/>
            <person name="Gish J."/>
            <person name="Goldstein S."/>
            <person name="Gonzalez A.J."/>
            <person name="Green P.J."/>
            <person name="Hallab A."/>
            <person name="Hartog M."/>
            <person name="Hua A."/>
            <person name="Humphray S.J."/>
            <person name="Jeong D.H."/>
            <person name="Jing Y."/>
            <person name="Jocker A."/>
            <person name="Kenton S.M."/>
            <person name="Kim D.J."/>
            <person name="Klee K."/>
            <person name="Lai H."/>
            <person name="Lang C."/>
            <person name="Lin S."/>
            <person name="Macmil S.L."/>
            <person name="Magdelenat G."/>
            <person name="Matthews L."/>
            <person name="McCorrison J."/>
            <person name="Monaghan E.L."/>
            <person name="Mun J.H."/>
            <person name="Najar F.Z."/>
            <person name="Nicholson C."/>
            <person name="Noirot C."/>
            <person name="O'Bleness M."/>
            <person name="Paule C.R."/>
            <person name="Poulain J."/>
            <person name="Prion F."/>
            <person name="Qin B."/>
            <person name="Qu C."/>
            <person name="Retzel E.F."/>
            <person name="Riddle C."/>
            <person name="Sallet E."/>
            <person name="Samain S."/>
            <person name="Samson N."/>
            <person name="Sanders I."/>
            <person name="Saurat O."/>
            <person name="Scarpelli C."/>
            <person name="Schiex T."/>
            <person name="Segurens B."/>
            <person name="Severin A.J."/>
            <person name="Sherrier D.J."/>
            <person name="Shi R."/>
            <person name="Sims S."/>
            <person name="Singer S.R."/>
            <person name="Sinharoy S."/>
            <person name="Sterck L."/>
            <person name="Viollet A."/>
            <person name="Wang B.B."/>
            <person name="Wang K."/>
            <person name="Wang M."/>
            <person name="Wang X."/>
            <person name="Warfsmann J."/>
            <person name="Weissenbach J."/>
            <person name="White D.D."/>
            <person name="White J.D."/>
            <person name="Wiley G.B."/>
            <person name="Wincker P."/>
            <person name="Xing Y."/>
            <person name="Yang L."/>
            <person name="Yao Z."/>
            <person name="Ying F."/>
            <person name="Zhai J."/>
            <person name="Zhou L."/>
            <person name="Zuber A."/>
            <person name="Denarie J."/>
            <person name="Dixon R.A."/>
            <person name="May G.D."/>
            <person name="Schwartz D.C."/>
            <person name="Rogers J."/>
            <person name="Quetier F."/>
            <person name="Town C.D."/>
            <person name="Roe B.A."/>
        </authorList>
    </citation>
    <scope>NUCLEOTIDE SEQUENCE [LARGE SCALE GENOMIC DNA]</scope>
    <source>
        <strain evidence="2">A17</strain>
        <strain evidence="5 6">cv. Jemalong A17</strain>
    </source>
</reference>
<dbReference type="EMBL" id="PSQE01000006">
    <property type="protein sequence ID" value="RHN50601.1"/>
    <property type="molecule type" value="Genomic_DNA"/>
</dbReference>
<feature type="compositionally biased region" description="Basic and acidic residues" evidence="1">
    <location>
        <begin position="186"/>
        <end position="198"/>
    </location>
</feature>
<accession>G7KNM5</accession>
<feature type="region of interest" description="Disordered" evidence="1">
    <location>
        <begin position="35"/>
        <end position="63"/>
    </location>
</feature>
<proteinExistence type="evidence at transcript level"/>
<dbReference type="Proteomes" id="UP000265566">
    <property type="component" value="Chromosome 6"/>
</dbReference>
<dbReference type="OrthoDB" id="1925325at2759"/>
<dbReference type="Proteomes" id="UP000002051">
    <property type="component" value="Chromosome 6"/>
</dbReference>
<dbReference type="EMBL" id="BT143313">
    <property type="protein sequence ID" value="AFK43107.1"/>
    <property type="molecule type" value="mRNA"/>
</dbReference>
<feature type="compositionally biased region" description="Basic and acidic residues" evidence="1">
    <location>
        <begin position="134"/>
        <end position="155"/>
    </location>
</feature>
<dbReference type="InterPro" id="IPR038947">
    <property type="entry name" value="At3g27210-like"/>
</dbReference>
<feature type="compositionally biased region" description="Polar residues" evidence="1">
    <location>
        <begin position="166"/>
        <end position="185"/>
    </location>
</feature>
<evidence type="ECO:0000313" key="3">
    <source>
        <dbReference type="EMBL" id="AFK43107.1"/>
    </source>
</evidence>
<evidence type="ECO:0000313" key="4">
    <source>
        <dbReference type="EMBL" id="RHN50601.1"/>
    </source>
</evidence>
<dbReference type="eggNOG" id="ENOG502RYYI">
    <property type="taxonomic scope" value="Eukaryota"/>
</dbReference>
<reference evidence="2 6" key="3">
    <citation type="journal article" date="2014" name="BMC Genomics">
        <title>An improved genome release (version Mt4.0) for the model legume Medicago truncatula.</title>
        <authorList>
            <person name="Tang H."/>
            <person name="Krishnakumar V."/>
            <person name="Bidwell S."/>
            <person name="Rosen B."/>
            <person name="Chan A."/>
            <person name="Zhou S."/>
            <person name="Gentzbittel L."/>
            <person name="Childs K.L."/>
            <person name="Yandell M."/>
            <person name="Gundlach H."/>
            <person name="Mayer K.F."/>
            <person name="Schwartz D.C."/>
            <person name="Town C.D."/>
        </authorList>
    </citation>
    <scope>GENOME REANNOTATION</scope>
    <source>
        <strain evidence="5 6">cv. Jemalong A17</strain>
    </source>
</reference>
<evidence type="ECO:0000313" key="2">
    <source>
        <dbReference type="EMBL" id="AES75048.1"/>
    </source>
</evidence>
<reference evidence="5" key="4">
    <citation type="submission" date="2015-04" db="UniProtKB">
        <authorList>
            <consortium name="EnsemblPlants"/>
        </authorList>
    </citation>
    <scope>IDENTIFICATION</scope>
    <source>
        <strain evidence="5">cv. Jemalong A17</strain>
    </source>
</reference>
<protein>
    <submittedName>
        <fullName evidence="2 5">Uncharacterized protein</fullName>
    </submittedName>
</protein>
<dbReference type="PANTHER" id="PTHR34280:SF8">
    <property type="match status" value="1"/>
</dbReference>
<organism evidence="2 6">
    <name type="scientific">Medicago truncatula</name>
    <name type="common">Barrel medic</name>
    <name type="synonym">Medicago tribuloides</name>
    <dbReference type="NCBI Taxonomy" id="3880"/>
    <lineage>
        <taxon>Eukaryota</taxon>
        <taxon>Viridiplantae</taxon>
        <taxon>Streptophyta</taxon>
        <taxon>Embryophyta</taxon>
        <taxon>Tracheophyta</taxon>
        <taxon>Spermatophyta</taxon>
        <taxon>Magnoliopsida</taxon>
        <taxon>eudicotyledons</taxon>
        <taxon>Gunneridae</taxon>
        <taxon>Pentapetalae</taxon>
        <taxon>rosids</taxon>
        <taxon>fabids</taxon>
        <taxon>Fabales</taxon>
        <taxon>Fabaceae</taxon>
        <taxon>Papilionoideae</taxon>
        <taxon>50 kb inversion clade</taxon>
        <taxon>NPAAA clade</taxon>
        <taxon>Hologalegina</taxon>
        <taxon>IRL clade</taxon>
        <taxon>Trifolieae</taxon>
        <taxon>Medicago</taxon>
    </lineage>
</organism>
<dbReference type="EMBL" id="CM001222">
    <property type="protein sequence ID" value="AES75048.1"/>
    <property type="molecule type" value="Genomic_DNA"/>
</dbReference>
<sequence>MGSCSSVQRKTNNKENNNMKLKVAFFGSKTQKLVIPPSPIKEQPKNGDLKFSPSRSTTNFNDFGSKEEAFFDSKAWIDSDCEDDFYSVNGDFTPSRGNTPIHHAFGTPGVNKASSRNRTSPSPSESSPDKKKKLLELFKDSVKDNQDDDVKEKKQAKPTIQDVLPKSSNSTPYRSGANSACSSERITSEDRASVREPKSSLFCIPSLTSCRSFRERRRKTSPAIAVDGKH</sequence>
<reference evidence="4" key="5">
    <citation type="journal article" date="2018" name="Nat. Plants">
        <title>Whole-genome landscape of Medicago truncatula symbiotic genes.</title>
        <authorList>
            <person name="Pecrix Y."/>
            <person name="Gamas P."/>
            <person name="Carrere S."/>
        </authorList>
    </citation>
    <scope>NUCLEOTIDE SEQUENCE</scope>
    <source>
        <tissue evidence="4">Leaves</tissue>
    </source>
</reference>
<dbReference type="OMA" id="WQHHRCL"/>
<feature type="region of interest" description="Disordered" evidence="1">
    <location>
        <begin position="88"/>
        <end position="198"/>
    </location>
</feature>
<evidence type="ECO:0000256" key="1">
    <source>
        <dbReference type="SAM" id="MobiDB-lite"/>
    </source>
</evidence>
<dbReference type="EMBL" id="BT148687">
    <property type="protein sequence ID" value="AFK48481.1"/>
    <property type="molecule type" value="mRNA"/>
</dbReference>
<dbReference type="STRING" id="3880.G7KNM5"/>
<dbReference type="KEGG" id="mtr:11422088"/>
<keyword evidence="6" id="KW-1185">Reference proteome</keyword>
<dbReference type="PANTHER" id="PTHR34280">
    <property type="entry name" value="OS01G0920100 PROTEIN"/>
    <property type="match status" value="1"/>
</dbReference>
<dbReference type="AlphaFoldDB" id="G7KNM5"/>
<dbReference type="HOGENOM" id="CLU_065695_0_0_1"/>
<name>G7KNM5_MEDTR</name>
<dbReference type="EnsemblPlants" id="AES75048">
    <property type="protein sequence ID" value="AES75048"/>
    <property type="gene ID" value="MTR_6g023580"/>
</dbReference>
<feature type="compositionally biased region" description="Polar residues" evidence="1">
    <location>
        <begin position="53"/>
        <end position="62"/>
    </location>
</feature>
<dbReference type="PaxDb" id="3880-AES75048"/>
<dbReference type="Gramene" id="rna34907">
    <property type="protein sequence ID" value="RHN50601.1"/>
    <property type="gene ID" value="gene34907"/>
</dbReference>